<feature type="repeat" description="WD" evidence="3">
    <location>
        <begin position="1182"/>
        <end position="1223"/>
    </location>
</feature>
<evidence type="ECO:0000256" key="3">
    <source>
        <dbReference type="PROSITE-ProRule" id="PRU00221"/>
    </source>
</evidence>
<evidence type="ECO:0000256" key="2">
    <source>
        <dbReference type="ARBA" id="ARBA00022737"/>
    </source>
</evidence>
<keyword evidence="6" id="KW-1185">Reference proteome</keyword>
<dbReference type="InterPro" id="IPR019775">
    <property type="entry name" value="WD40_repeat_CS"/>
</dbReference>
<feature type="repeat" description="WD" evidence="3">
    <location>
        <begin position="828"/>
        <end position="869"/>
    </location>
</feature>
<dbReference type="PROSITE" id="PS50082">
    <property type="entry name" value="WD_REPEATS_2"/>
    <property type="match status" value="6"/>
</dbReference>
<dbReference type="Gene3D" id="2.130.10.10">
    <property type="entry name" value="YVTN repeat-like/Quinoprotein amine dehydrogenase"/>
    <property type="match status" value="3"/>
</dbReference>
<sequence length="1252" mass="133443">MAHGGGTGPESLPVANREEFAVAFRRLRTDAGLTVRQVVERSGCLHGTVSGWFAGHHVPTEQNERMFRDVLAACGVHDAQAQERWLAAVRQVRPTTGRKRHQGPIPYLGLEAFQPDDAEWLFGRTQLTQQLHQRIAALAGSPHRILVVIGASGSGKSSLLRAGLLPALRRAGRTVSVITPGAHPARALAAVTAAEVVIIDQFEETWTLCPDPAERAEFLTALTTAAPERIHVLGLRADFYHHAAEQPILHDALAHQSVLVGPLSKEALQEAIVEPARKANWTVEDELVHLLVVELAPRGSTAAHDTGALPLLSHALLETWQRSTRRRMTVADYNAVGGIAGAVEQTAETVFRGLTEPQRQIARRTFLRLLNVDEEAITRRRVQRPELFFDDDSVSDVNIVIERFASHRLLTVEEETVEITHEALVGAWSRMTRWVNQDRETLTVHRRLTEATHVWLDNDHDPSLLLGPARLEFVQDWANTDGHDRDLNQSEREYIAASVAHQAEVRARERRRTRILQEMVVGLAIALVAAIVLTVVALVARSNAAQARDEAMSRQIAAQAERLRGTDPALSAQLALAAFRLEPTLEARSALLDSSAVHTPNRLLGPDGGALVATDEAGGVLAVGRSDSSIDILRLAPGGTAQHAGHITAAKPGDVLGAISMTASGSLLAASFNDHIDLWDLSDPAAPQRRSTLGAAAAVYRNLAIGADGRSLAAGTASSAIARWDITDPRAPVPLDALELPAGAPVVAFSPDGRLVAAAGMAGSLRIWAGNGASPPLLADIAPDGSTAQAHALKFGPDGTVVAAPGRANEVRRWDVRDPARPAAQPPLRGFTSYVNDVAFSPDGSRLAAGSSDNKTRVWRLDSGQLEMELPNPVIVVSVRFALDGRAVITGGLDGAVRIWPLPGPILRGAQSVVFQTPIDRRGELVLVGAGAGDGNAHLWNVGDPATPVEYPALPVGPDEKTCGAVALSLDGSSAAVATRSGRVLLWDIRDPWHPRLESTMSAVDGIVASLTYSPDATMLVVAGQDDPVVTAWDTTDPAAPQRLAALDAGPGLPGIVAIDSTGGNLAVATSDESVRRWDIRDRARPVEQPRLSGFTNDLTSVAFSPTAQVLAAGSMDHTVQLFDVSESGAPRPLSTLAGAADAIISVSFGPDGTRLVGGASDNGIWVWDISDPRRPRRSAVLSAYNGRVNDAVYGLRGDLLLAAGPDKVVRLWSTETEQVAADLCRSGSTPLTATEWQRYLPGVPRYDLCAG</sequence>
<feature type="repeat" description="WD" evidence="3">
    <location>
        <begin position="747"/>
        <end position="768"/>
    </location>
</feature>
<name>A0ABS0CGH1_9NOCA</name>
<dbReference type="InterPro" id="IPR015943">
    <property type="entry name" value="WD40/YVTN_repeat-like_dom_sf"/>
</dbReference>
<dbReference type="InterPro" id="IPR011047">
    <property type="entry name" value="Quinoprotein_ADH-like_sf"/>
</dbReference>
<gene>
    <name evidence="5" type="ORF">IU470_30555</name>
</gene>
<dbReference type="CDD" id="cd00200">
    <property type="entry name" value="WD40"/>
    <property type="match status" value="1"/>
</dbReference>
<dbReference type="InterPro" id="IPR036322">
    <property type="entry name" value="WD40_repeat_dom_sf"/>
</dbReference>
<dbReference type="Pfam" id="PF13560">
    <property type="entry name" value="HTH_31"/>
    <property type="match status" value="1"/>
</dbReference>
<keyword evidence="2" id="KW-0677">Repeat</keyword>
<comment type="caution">
    <text evidence="5">The sequence shown here is derived from an EMBL/GenBank/DDBJ whole genome shotgun (WGS) entry which is preliminary data.</text>
</comment>
<dbReference type="InterPro" id="IPR049052">
    <property type="entry name" value="nSTAND1"/>
</dbReference>
<feature type="repeat" description="WD" evidence="3">
    <location>
        <begin position="1092"/>
        <end position="1133"/>
    </location>
</feature>
<accession>A0ABS0CGH1</accession>
<evidence type="ECO:0000313" key="5">
    <source>
        <dbReference type="EMBL" id="MBF6229419.1"/>
    </source>
</evidence>
<dbReference type="CDD" id="cd00093">
    <property type="entry name" value="HTH_XRE"/>
    <property type="match status" value="1"/>
</dbReference>
<dbReference type="SUPFAM" id="SSF50998">
    <property type="entry name" value="Quinoprotein alcohol dehydrogenase-like"/>
    <property type="match status" value="1"/>
</dbReference>
<keyword evidence="1 3" id="KW-0853">WD repeat</keyword>
<dbReference type="SUPFAM" id="SSF52540">
    <property type="entry name" value="P-loop containing nucleoside triphosphate hydrolases"/>
    <property type="match status" value="1"/>
</dbReference>
<reference evidence="5 6" key="1">
    <citation type="submission" date="2020-10" db="EMBL/GenBank/DDBJ databases">
        <title>Identification of Nocardia species via Next-generation sequencing and recognition of intraspecies genetic diversity.</title>
        <authorList>
            <person name="Li P."/>
            <person name="Li P."/>
            <person name="Lu B."/>
        </authorList>
    </citation>
    <scope>NUCLEOTIDE SEQUENCE [LARGE SCALE GENOMIC DNA]</scope>
    <source>
        <strain evidence="5 6">N-11</strain>
    </source>
</reference>
<dbReference type="InterPro" id="IPR001387">
    <property type="entry name" value="Cro/C1-type_HTH"/>
</dbReference>
<dbReference type="SUPFAM" id="SSF50978">
    <property type="entry name" value="WD40 repeat-like"/>
    <property type="match status" value="1"/>
</dbReference>
<dbReference type="InterPro" id="IPR027417">
    <property type="entry name" value="P-loop_NTPase"/>
</dbReference>
<evidence type="ECO:0000313" key="6">
    <source>
        <dbReference type="Proteomes" id="UP000807309"/>
    </source>
</evidence>
<dbReference type="InterPro" id="IPR001680">
    <property type="entry name" value="WD40_rpt"/>
</dbReference>
<feature type="repeat" description="WD" evidence="3">
    <location>
        <begin position="876"/>
        <end position="900"/>
    </location>
</feature>
<evidence type="ECO:0000259" key="4">
    <source>
        <dbReference type="Pfam" id="PF20703"/>
    </source>
</evidence>
<dbReference type="EMBL" id="JADLRE010000037">
    <property type="protein sequence ID" value="MBF6229419.1"/>
    <property type="molecule type" value="Genomic_DNA"/>
</dbReference>
<dbReference type="Proteomes" id="UP000807309">
    <property type="component" value="Unassembled WGS sequence"/>
</dbReference>
<dbReference type="SMART" id="SM00320">
    <property type="entry name" value="WD40"/>
    <property type="match status" value="10"/>
</dbReference>
<dbReference type="Pfam" id="PF20703">
    <property type="entry name" value="nSTAND1"/>
    <property type="match status" value="1"/>
</dbReference>
<feature type="domain" description="Novel STAND NTPase 1" evidence="4">
    <location>
        <begin position="106"/>
        <end position="462"/>
    </location>
</feature>
<dbReference type="PANTHER" id="PTHR19848">
    <property type="entry name" value="WD40 REPEAT PROTEIN"/>
    <property type="match status" value="1"/>
</dbReference>
<dbReference type="PROSITE" id="PS00678">
    <property type="entry name" value="WD_REPEATS_1"/>
    <property type="match status" value="1"/>
</dbReference>
<dbReference type="PROSITE" id="PS50294">
    <property type="entry name" value="WD_REPEATS_REGION"/>
    <property type="match status" value="3"/>
</dbReference>
<dbReference type="Pfam" id="PF00400">
    <property type="entry name" value="WD40"/>
    <property type="match status" value="5"/>
</dbReference>
<proteinExistence type="predicted"/>
<dbReference type="PANTHER" id="PTHR19848:SF8">
    <property type="entry name" value="F-BOX AND WD REPEAT DOMAIN CONTAINING 7"/>
    <property type="match status" value="1"/>
</dbReference>
<protein>
    <recommendedName>
        <fullName evidence="4">Novel STAND NTPase 1 domain-containing protein</fullName>
    </recommendedName>
</protein>
<dbReference type="RefSeq" id="WP_195036263.1">
    <property type="nucleotide sequence ID" value="NZ_JADLRE010000037.1"/>
</dbReference>
<feature type="repeat" description="WD" evidence="3">
    <location>
        <begin position="1137"/>
        <end position="1178"/>
    </location>
</feature>
<evidence type="ECO:0000256" key="1">
    <source>
        <dbReference type="ARBA" id="ARBA00022574"/>
    </source>
</evidence>
<organism evidence="5 6">
    <name type="scientific">Nocardia abscessus</name>
    <dbReference type="NCBI Taxonomy" id="120957"/>
    <lineage>
        <taxon>Bacteria</taxon>
        <taxon>Bacillati</taxon>
        <taxon>Actinomycetota</taxon>
        <taxon>Actinomycetes</taxon>
        <taxon>Mycobacteriales</taxon>
        <taxon>Nocardiaceae</taxon>
        <taxon>Nocardia</taxon>
    </lineage>
</organism>